<dbReference type="EC" id="2.3.1.20" evidence="5"/>
<evidence type="ECO:0000256" key="1">
    <source>
        <dbReference type="ARBA" id="ARBA00004477"/>
    </source>
</evidence>
<name>A0AAW0EM24_9TRYP</name>
<evidence type="ECO:0000256" key="14">
    <source>
        <dbReference type="ARBA" id="ARBA00023315"/>
    </source>
</evidence>
<feature type="compositionally biased region" description="Polar residues" evidence="15">
    <location>
        <begin position="951"/>
        <end position="960"/>
    </location>
</feature>
<proteinExistence type="inferred from homology"/>
<evidence type="ECO:0000256" key="11">
    <source>
        <dbReference type="ARBA" id="ARBA00022989"/>
    </source>
</evidence>
<reference evidence="17 18" key="1">
    <citation type="journal article" date="2021" name="MBio">
        <title>A New Model Trypanosomatid, Novymonas esmeraldas: Genomic Perception of Its 'Candidatus Pandoraea novymonadis' Endosymbiont.</title>
        <authorList>
            <person name="Zakharova A."/>
            <person name="Saura A."/>
            <person name="Butenko A."/>
            <person name="Podesvova L."/>
            <person name="Warmusova S."/>
            <person name="Kostygov A.Y."/>
            <person name="Nenarokova A."/>
            <person name="Lukes J."/>
            <person name="Opperdoes F.R."/>
            <person name="Yurchenko V."/>
        </authorList>
    </citation>
    <scope>NUCLEOTIDE SEQUENCE [LARGE SCALE GENOMIC DNA]</scope>
    <source>
        <strain evidence="17 18">E262AT.01</strain>
    </source>
</reference>
<feature type="transmembrane region" description="Helical" evidence="16">
    <location>
        <begin position="150"/>
        <end position="168"/>
    </location>
</feature>
<feature type="region of interest" description="Disordered" evidence="15">
    <location>
        <begin position="397"/>
        <end position="453"/>
    </location>
</feature>
<keyword evidence="18" id="KW-1185">Reference proteome</keyword>
<keyword evidence="12" id="KW-0443">Lipid metabolism</keyword>
<dbReference type="PANTHER" id="PTHR12317">
    <property type="entry name" value="DIACYLGLYCEROL O-ACYLTRANSFERASE"/>
    <property type="match status" value="1"/>
</dbReference>
<dbReference type="EMBL" id="JAECZO010000041">
    <property type="protein sequence ID" value="KAK7194709.1"/>
    <property type="molecule type" value="Genomic_DNA"/>
</dbReference>
<feature type="compositionally biased region" description="Pro residues" evidence="15">
    <location>
        <begin position="441"/>
        <end position="453"/>
    </location>
</feature>
<comment type="pathway">
    <text evidence="2">Glycerolipid metabolism; triacylglycerol biosynthesis.</text>
</comment>
<accession>A0AAW0EM24</accession>
<evidence type="ECO:0000313" key="18">
    <source>
        <dbReference type="Proteomes" id="UP001430356"/>
    </source>
</evidence>
<feature type="transmembrane region" description="Helical" evidence="16">
    <location>
        <begin position="199"/>
        <end position="220"/>
    </location>
</feature>
<dbReference type="GO" id="GO:0005789">
    <property type="term" value="C:endoplasmic reticulum membrane"/>
    <property type="evidence" value="ECO:0007669"/>
    <property type="project" value="UniProtKB-SubCell"/>
</dbReference>
<keyword evidence="9" id="KW-0319">Glycerol metabolism</keyword>
<feature type="compositionally biased region" description="Acidic residues" evidence="15">
    <location>
        <begin position="706"/>
        <end position="722"/>
    </location>
</feature>
<keyword evidence="7" id="KW-0808">Transferase</keyword>
<organism evidence="17 18">
    <name type="scientific">Novymonas esmeraldas</name>
    <dbReference type="NCBI Taxonomy" id="1808958"/>
    <lineage>
        <taxon>Eukaryota</taxon>
        <taxon>Discoba</taxon>
        <taxon>Euglenozoa</taxon>
        <taxon>Kinetoplastea</taxon>
        <taxon>Metakinetoplastina</taxon>
        <taxon>Trypanosomatida</taxon>
        <taxon>Trypanosomatidae</taxon>
        <taxon>Novymonas</taxon>
    </lineage>
</organism>
<evidence type="ECO:0000256" key="5">
    <source>
        <dbReference type="ARBA" id="ARBA00013244"/>
    </source>
</evidence>
<dbReference type="GO" id="GO:0006071">
    <property type="term" value="P:glycerol metabolic process"/>
    <property type="evidence" value="ECO:0007669"/>
    <property type="project" value="UniProtKB-KW"/>
</dbReference>
<feature type="compositionally biased region" description="Basic and acidic residues" evidence="15">
    <location>
        <begin position="874"/>
        <end position="903"/>
    </location>
</feature>
<sequence length="1076" mass="116467">MSLMFYGVLFFAVVVLPLLSFLRNGAILRGGAVAAARGVHKGTTSASALALCSTGAAPTLTDAALLPPADPTPHDCNLGGPASPHSQSSEVFLRARRTAEAQRRRRQDLEASGQLEAAAAVEAQLASLPPSDVAAAWDPSQISADDNIRLLFLFTLAVPTLAFTYFNLRAMEPKALLWLARHCRCLHDTVALADTHHTFLRVSLAALTLVAGGATLVWYARFIYLNHRDKDISLKRHNTTLGDRAVNWFKFRVYRRYVNFQCRLWKRYFSLQLVPAYGPLPLYVFPDEAMGEVEVEGRRGRSPTAAAVTAHPPTRVTDVMSAYRRNSVFLAASTATSENSVLSPAESALAWTGAAAAGVGVATKSQHASRCASQAGGAGALEDVGAAVAPAVLVDAMSDDDNDWDEEERSQLRPRRHSAISAAPSQHGPGAVRAAGEMPEHPPPVTDAPSRPPPPMRRAHYFFAAHPHGILPWCCCVNMISNVTQRDETLFIDNRELVLNPGSAAATTATPAANVFTTSNTRAMSPNSGLVMSLPERESCTAADVAYAKSRYYVYDRVLKKFVLRHGKDEALPATAAQAEVYRRRLRGAQARRDAADAVKGRRPSSRQRAAATAESGGGGATSGDTLRRRLKIRIRAVVATFPFYVPIMREVYMFHGYMDASYETCKRVLLYNNSTQRERAGPTPAAEKTASAARGSSGGGAVASDGDDEADSDCDEDDESSLPEDLNHLLLFPGGASEALLSSAHGPARLLLRRRKGFLRLAIHTQSGLVPVYTFGETDYFEQCGAATSRHAAPVDDDEDSTYMSPRESVAETPLCPESPPPTSTGGRGGDDGVSLATSAATPQRRSPDQPPCRVSPTASPPLPPSMPPTAVHRAELHRESKRELERRLLRDDGAARDREGRVVTPPSASPSPPPVTQHASSGDAAATATDRPAGSPPTVHDDIPCISQRLPSKNAANERTTEGGGEASVGLFSRVVHAVQRLFQETFGLSLPFVKNIIPHRVTGATVVGRPIYFELPPDLQRMYTDPANYYDKEQERDVLRAAQEVYFHELQELFLRYAPQYLKDPARRRLHIV</sequence>
<evidence type="ECO:0000256" key="7">
    <source>
        <dbReference type="ARBA" id="ARBA00022679"/>
    </source>
</evidence>
<feature type="compositionally biased region" description="Polar residues" evidence="15">
    <location>
        <begin position="837"/>
        <end position="846"/>
    </location>
</feature>
<evidence type="ECO:0000256" key="3">
    <source>
        <dbReference type="ARBA" id="ARBA00005189"/>
    </source>
</evidence>
<evidence type="ECO:0000256" key="9">
    <source>
        <dbReference type="ARBA" id="ARBA00022798"/>
    </source>
</evidence>
<dbReference type="AlphaFoldDB" id="A0AAW0EM24"/>
<evidence type="ECO:0000256" key="15">
    <source>
        <dbReference type="SAM" id="MobiDB-lite"/>
    </source>
</evidence>
<comment type="similarity">
    <text evidence="4">Belongs to the diacylglycerol acyltransferase family.</text>
</comment>
<comment type="pathway">
    <text evidence="3">Lipid metabolism.</text>
</comment>
<gene>
    <name evidence="17" type="ORF">NESM_000390400</name>
</gene>
<comment type="caution">
    <text evidence="17">The sequence shown here is derived from an EMBL/GenBank/DDBJ whole genome shotgun (WGS) entry which is preliminary data.</text>
</comment>
<keyword evidence="6" id="KW-0444">Lipid biosynthesis</keyword>
<evidence type="ECO:0000256" key="4">
    <source>
        <dbReference type="ARBA" id="ARBA00005420"/>
    </source>
</evidence>
<dbReference type="GO" id="GO:0004144">
    <property type="term" value="F:diacylglycerol O-acyltransferase activity"/>
    <property type="evidence" value="ECO:0007669"/>
    <property type="project" value="UniProtKB-EC"/>
</dbReference>
<dbReference type="PANTHER" id="PTHR12317:SF0">
    <property type="entry name" value="ACYLTRANSFERASE"/>
    <property type="match status" value="1"/>
</dbReference>
<keyword evidence="13 16" id="KW-0472">Membrane</keyword>
<comment type="subcellular location">
    <subcellularLocation>
        <location evidence="1">Endoplasmic reticulum membrane</location>
        <topology evidence="1">Multi-pass membrane protein</topology>
    </subcellularLocation>
</comment>
<feature type="transmembrane region" description="Helical" evidence="16">
    <location>
        <begin position="6"/>
        <end position="22"/>
    </location>
</feature>
<keyword evidence="11 16" id="KW-1133">Transmembrane helix</keyword>
<dbReference type="Proteomes" id="UP001430356">
    <property type="component" value="Unassembled WGS sequence"/>
</dbReference>
<evidence type="ECO:0000256" key="13">
    <source>
        <dbReference type="ARBA" id="ARBA00023136"/>
    </source>
</evidence>
<evidence type="ECO:0000256" key="2">
    <source>
        <dbReference type="ARBA" id="ARBA00004771"/>
    </source>
</evidence>
<feature type="compositionally biased region" description="Pro residues" evidence="15">
    <location>
        <begin position="860"/>
        <end position="869"/>
    </location>
</feature>
<evidence type="ECO:0000256" key="16">
    <source>
        <dbReference type="SAM" id="Phobius"/>
    </source>
</evidence>
<protein>
    <recommendedName>
        <fullName evidence="5">diacylglycerol O-acyltransferase</fullName>
        <ecNumber evidence="5">2.3.1.20</ecNumber>
    </recommendedName>
</protein>
<evidence type="ECO:0000256" key="6">
    <source>
        <dbReference type="ARBA" id="ARBA00022516"/>
    </source>
</evidence>
<evidence type="ECO:0000256" key="10">
    <source>
        <dbReference type="ARBA" id="ARBA00022824"/>
    </source>
</evidence>
<dbReference type="Pfam" id="PF03982">
    <property type="entry name" value="DAGAT"/>
    <property type="match status" value="1"/>
</dbReference>
<dbReference type="GO" id="GO:0019432">
    <property type="term" value="P:triglyceride biosynthetic process"/>
    <property type="evidence" value="ECO:0007669"/>
    <property type="project" value="TreeGrafter"/>
</dbReference>
<feature type="compositionally biased region" description="Low complexity" evidence="15">
    <location>
        <begin position="921"/>
        <end position="932"/>
    </location>
</feature>
<feature type="region of interest" description="Disordered" evidence="15">
    <location>
        <begin position="677"/>
        <end position="722"/>
    </location>
</feature>
<dbReference type="InterPro" id="IPR007130">
    <property type="entry name" value="DAGAT"/>
</dbReference>
<feature type="region of interest" description="Disordered" evidence="15">
    <location>
        <begin position="592"/>
        <end position="625"/>
    </location>
</feature>
<keyword evidence="14 17" id="KW-0012">Acyltransferase</keyword>
<feature type="region of interest" description="Disordered" evidence="15">
    <location>
        <begin position="791"/>
        <end position="968"/>
    </location>
</feature>
<feature type="compositionally biased region" description="Acidic residues" evidence="15">
    <location>
        <begin position="397"/>
        <end position="408"/>
    </location>
</feature>
<evidence type="ECO:0000256" key="8">
    <source>
        <dbReference type="ARBA" id="ARBA00022692"/>
    </source>
</evidence>
<keyword evidence="10" id="KW-0256">Endoplasmic reticulum</keyword>
<evidence type="ECO:0000256" key="12">
    <source>
        <dbReference type="ARBA" id="ARBA00023098"/>
    </source>
</evidence>
<evidence type="ECO:0000313" key="17">
    <source>
        <dbReference type="EMBL" id="KAK7194709.1"/>
    </source>
</evidence>
<keyword evidence="8 16" id="KW-0812">Transmembrane</keyword>